<proteinExistence type="predicted"/>
<reference evidence="1" key="1">
    <citation type="submission" date="2020-10" db="EMBL/GenBank/DDBJ databases">
        <authorList>
            <person name="Gilroy R."/>
        </authorList>
    </citation>
    <scope>NUCLEOTIDE SEQUENCE</scope>
    <source>
        <strain evidence="1">ChiSjej2B20-13462</strain>
    </source>
</reference>
<organism evidence="1 2">
    <name type="scientific">Candidatus Avoscillospira stercorigallinarum</name>
    <dbReference type="NCBI Taxonomy" id="2840708"/>
    <lineage>
        <taxon>Bacteria</taxon>
        <taxon>Bacillati</taxon>
        <taxon>Bacillota</taxon>
        <taxon>Clostridia</taxon>
        <taxon>Eubacteriales</taxon>
        <taxon>Oscillospiraceae</taxon>
        <taxon>Oscillospiraceae incertae sedis</taxon>
        <taxon>Candidatus Avoscillospira</taxon>
    </lineage>
</organism>
<evidence type="ECO:0000313" key="1">
    <source>
        <dbReference type="EMBL" id="HIQ70430.1"/>
    </source>
</evidence>
<comment type="caution">
    <text evidence="1">The sequence shown here is derived from an EMBL/GenBank/DDBJ whole genome shotgun (WGS) entry which is preliminary data.</text>
</comment>
<gene>
    <name evidence="1" type="ORF">IAA67_08885</name>
</gene>
<sequence length="128" mass="13483">MSSQGTILARVYTSGAQLPLSGVPVSFAQVLPDGRRQLLAQLFTNASGLTPSLSIETPDRAESLQPGGALQPYALVDIRAEAPGYKPVEASAVQVFPGVETVQLLQLIPLPFGDSGTVIYQPEPPQNL</sequence>
<dbReference type="AlphaFoldDB" id="A0A9D1CPD6"/>
<evidence type="ECO:0000313" key="2">
    <source>
        <dbReference type="Proteomes" id="UP000886874"/>
    </source>
</evidence>
<dbReference type="Proteomes" id="UP000886874">
    <property type="component" value="Unassembled WGS sequence"/>
</dbReference>
<accession>A0A9D1CPD6</accession>
<dbReference type="EMBL" id="DVFN01000127">
    <property type="protein sequence ID" value="HIQ70430.1"/>
    <property type="molecule type" value="Genomic_DNA"/>
</dbReference>
<name>A0A9D1CPD6_9FIRM</name>
<reference evidence="1" key="2">
    <citation type="journal article" date="2021" name="PeerJ">
        <title>Extensive microbial diversity within the chicken gut microbiome revealed by metagenomics and culture.</title>
        <authorList>
            <person name="Gilroy R."/>
            <person name="Ravi A."/>
            <person name="Getino M."/>
            <person name="Pursley I."/>
            <person name="Horton D.L."/>
            <person name="Alikhan N.F."/>
            <person name="Baker D."/>
            <person name="Gharbi K."/>
            <person name="Hall N."/>
            <person name="Watson M."/>
            <person name="Adriaenssens E.M."/>
            <person name="Foster-Nyarko E."/>
            <person name="Jarju S."/>
            <person name="Secka A."/>
            <person name="Antonio M."/>
            <person name="Oren A."/>
            <person name="Chaudhuri R.R."/>
            <person name="La Ragione R."/>
            <person name="Hildebrand F."/>
            <person name="Pallen M.J."/>
        </authorList>
    </citation>
    <scope>NUCLEOTIDE SEQUENCE</scope>
    <source>
        <strain evidence="1">ChiSjej2B20-13462</strain>
    </source>
</reference>
<protein>
    <submittedName>
        <fullName evidence="1">Spore cortex-lytic protein</fullName>
    </submittedName>
</protein>